<dbReference type="InterPro" id="IPR016163">
    <property type="entry name" value="Ald_DH_C"/>
</dbReference>
<evidence type="ECO:0000256" key="3">
    <source>
        <dbReference type="PROSITE-ProRule" id="PRU10007"/>
    </source>
</evidence>
<dbReference type="InterPro" id="IPR016162">
    <property type="entry name" value="Ald_DH_N"/>
</dbReference>
<dbReference type="PANTHER" id="PTHR43353:SF5">
    <property type="entry name" value="SUCCINATE-SEMIALDEHYDE DEHYDROGENASE, MITOCHONDRIAL"/>
    <property type="match status" value="1"/>
</dbReference>
<feature type="domain" description="Aldehyde dehydrogenase" evidence="5">
    <location>
        <begin position="29"/>
        <end position="483"/>
    </location>
</feature>
<organism evidence="6 7">
    <name type="scientific">Varibaculum cambriense</name>
    <dbReference type="NCBI Taxonomy" id="184870"/>
    <lineage>
        <taxon>Bacteria</taxon>
        <taxon>Bacillati</taxon>
        <taxon>Actinomycetota</taxon>
        <taxon>Actinomycetes</taxon>
        <taxon>Actinomycetales</taxon>
        <taxon>Actinomycetaceae</taxon>
        <taxon>Varibaculum</taxon>
    </lineage>
</organism>
<evidence type="ECO:0000313" key="7">
    <source>
        <dbReference type="Proteomes" id="UP001200537"/>
    </source>
</evidence>
<dbReference type="InterPro" id="IPR016161">
    <property type="entry name" value="Ald_DH/histidinol_DH"/>
</dbReference>
<sequence length="489" mass="52150">MDSKKLTQYVADLEPQRAIWINNSTRPAASGETFPVIDPATTRAITEVSSGTAADASAALDAAASAQPGWAARAPRERAEILRRAWELMIACSKELASLMSWENGKAYTDSLGEASYAAEFFRWFSEEAVRSDGDYAIPPAGGSRTLVTARPVGVCALITPWNFPAAMATRKIAPALAAGNAVVLKPASETPLTALAIMRILKEAGVPDGVVNLVPSRHSAEISNTWLADPRVRLVSFTGSTPVGRTLLGLAAPRVVNTAMELGGNAAFVVGATADVDAAIEGLMVAKFRNGGQACTAANRIYLHKDIKEEFTKKLCQRVEALKVGAGLDPETEIGTVVNEKAKQRMNELLSSAQDQGAKVLAQAPLPQDLAGYFVAPTVIEVPRADSPLLQNEIFGPLAPIKEYADEDELLKMVNGTEMGLASYVYGDLNWALHLAERIEAGMIGVNRGLVSDPAAPFGGVKQSGIGREGAREGIREFQEVQYFSLDW</sequence>
<dbReference type="GO" id="GO:0004777">
    <property type="term" value="F:succinate-semialdehyde dehydrogenase (NAD+) activity"/>
    <property type="evidence" value="ECO:0007669"/>
    <property type="project" value="TreeGrafter"/>
</dbReference>
<dbReference type="PROSITE" id="PS00070">
    <property type="entry name" value="ALDEHYDE_DEHYDR_CYS"/>
    <property type="match status" value="1"/>
</dbReference>
<dbReference type="GO" id="GO:0009450">
    <property type="term" value="P:gamma-aminobutyric acid catabolic process"/>
    <property type="evidence" value="ECO:0007669"/>
    <property type="project" value="TreeGrafter"/>
</dbReference>
<evidence type="ECO:0000259" key="5">
    <source>
        <dbReference type="Pfam" id="PF00171"/>
    </source>
</evidence>
<dbReference type="EMBL" id="JAKNHJ010000020">
    <property type="protein sequence ID" value="MCG4618611.1"/>
    <property type="molecule type" value="Genomic_DNA"/>
</dbReference>
<dbReference type="AlphaFoldDB" id="A0AAJ1BD67"/>
<dbReference type="PANTHER" id="PTHR43353">
    <property type="entry name" value="SUCCINATE-SEMIALDEHYDE DEHYDROGENASE, MITOCHONDRIAL"/>
    <property type="match status" value="1"/>
</dbReference>
<dbReference type="Pfam" id="PF00171">
    <property type="entry name" value="Aldedh"/>
    <property type="match status" value="1"/>
</dbReference>
<dbReference type="PROSITE" id="PS00687">
    <property type="entry name" value="ALDEHYDE_DEHYDR_GLU"/>
    <property type="match status" value="1"/>
</dbReference>
<dbReference type="CDD" id="cd07103">
    <property type="entry name" value="ALDH_F5_SSADH_GabD"/>
    <property type="match status" value="1"/>
</dbReference>
<dbReference type="InterPro" id="IPR015590">
    <property type="entry name" value="Aldehyde_DH_dom"/>
</dbReference>
<comment type="similarity">
    <text evidence="1 4">Belongs to the aldehyde dehydrogenase family.</text>
</comment>
<reference evidence="6" key="1">
    <citation type="submission" date="2022-01" db="EMBL/GenBank/DDBJ databases">
        <title>Collection of gut derived symbiotic bacterial strains cultured from healthy donors.</title>
        <authorList>
            <person name="Lin H."/>
            <person name="Kohout C."/>
            <person name="Waligurski E."/>
            <person name="Pamer E.G."/>
        </authorList>
    </citation>
    <scope>NUCLEOTIDE SEQUENCE</scope>
    <source>
        <strain evidence="6">DFI.7.46</strain>
    </source>
</reference>
<comment type="caution">
    <text evidence="6">The sequence shown here is derived from an EMBL/GenBank/DDBJ whole genome shotgun (WGS) entry which is preliminary data.</text>
</comment>
<evidence type="ECO:0000256" key="1">
    <source>
        <dbReference type="ARBA" id="ARBA00009986"/>
    </source>
</evidence>
<dbReference type="SUPFAM" id="SSF53720">
    <property type="entry name" value="ALDH-like"/>
    <property type="match status" value="1"/>
</dbReference>
<dbReference type="InterPro" id="IPR029510">
    <property type="entry name" value="Ald_DH_CS_GLU"/>
</dbReference>
<accession>A0AAJ1BD67</accession>
<keyword evidence="2 4" id="KW-0560">Oxidoreductase</keyword>
<gene>
    <name evidence="6" type="ORF">L0M99_08930</name>
</gene>
<evidence type="ECO:0000313" key="6">
    <source>
        <dbReference type="EMBL" id="MCG4618611.1"/>
    </source>
</evidence>
<protein>
    <submittedName>
        <fullName evidence="6">NAD-dependent succinate-semialdehyde dehydrogenase</fullName>
    </submittedName>
</protein>
<dbReference type="FunFam" id="3.40.605.10:FF:000007">
    <property type="entry name" value="NAD/NADP-dependent betaine aldehyde dehydrogenase"/>
    <property type="match status" value="1"/>
</dbReference>
<dbReference type="Proteomes" id="UP001200537">
    <property type="component" value="Unassembled WGS sequence"/>
</dbReference>
<dbReference type="RefSeq" id="WP_024058409.1">
    <property type="nucleotide sequence ID" value="NZ_JAGZVZ010000008.1"/>
</dbReference>
<feature type="active site" evidence="3">
    <location>
        <position position="262"/>
    </location>
</feature>
<evidence type="ECO:0000256" key="2">
    <source>
        <dbReference type="ARBA" id="ARBA00023002"/>
    </source>
</evidence>
<name>A0AAJ1BD67_9ACTO</name>
<evidence type="ECO:0000256" key="4">
    <source>
        <dbReference type="RuleBase" id="RU003345"/>
    </source>
</evidence>
<dbReference type="Gene3D" id="3.40.605.10">
    <property type="entry name" value="Aldehyde Dehydrogenase, Chain A, domain 1"/>
    <property type="match status" value="1"/>
</dbReference>
<proteinExistence type="inferred from homology"/>
<dbReference type="InterPro" id="IPR016160">
    <property type="entry name" value="Ald_DH_CS_CYS"/>
</dbReference>
<dbReference type="Gene3D" id="3.40.309.10">
    <property type="entry name" value="Aldehyde Dehydrogenase, Chain A, domain 2"/>
    <property type="match status" value="1"/>
</dbReference>
<dbReference type="InterPro" id="IPR050740">
    <property type="entry name" value="Aldehyde_DH_Superfamily"/>
</dbReference>